<dbReference type="Proteomes" id="UP000579647">
    <property type="component" value="Unassembled WGS sequence"/>
</dbReference>
<dbReference type="Gene3D" id="3.30.230.10">
    <property type="match status" value="1"/>
</dbReference>
<evidence type="ECO:0000313" key="2">
    <source>
        <dbReference type="EMBL" id="MBB5495446.1"/>
    </source>
</evidence>
<evidence type="ECO:0000313" key="3">
    <source>
        <dbReference type="Proteomes" id="UP000579647"/>
    </source>
</evidence>
<organism evidence="2 3">
    <name type="scientific">Nocardiopsis metallicus</name>
    <dbReference type="NCBI Taxonomy" id="179819"/>
    <lineage>
        <taxon>Bacteria</taxon>
        <taxon>Bacillati</taxon>
        <taxon>Actinomycetota</taxon>
        <taxon>Actinomycetes</taxon>
        <taxon>Streptosporangiales</taxon>
        <taxon>Nocardiopsidaceae</taxon>
        <taxon>Nocardiopsis</taxon>
    </lineage>
</organism>
<evidence type="ECO:0000256" key="1">
    <source>
        <dbReference type="SAM" id="MobiDB-lite"/>
    </source>
</evidence>
<dbReference type="RefSeq" id="WP_312894035.1">
    <property type="nucleotide sequence ID" value="NZ_BAAAKM010000067.1"/>
</dbReference>
<reference evidence="2 3" key="1">
    <citation type="submission" date="2020-08" db="EMBL/GenBank/DDBJ databases">
        <title>Sequencing the genomes of 1000 actinobacteria strains.</title>
        <authorList>
            <person name="Klenk H.-P."/>
        </authorList>
    </citation>
    <scope>NUCLEOTIDE SEQUENCE [LARGE SCALE GENOMIC DNA]</scope>
    <source>
        <strain evidence="2 3">DSM 44598</strain>
    </source>
</reference>
<feature type="region of interest" description="Disordered" evidence="1">
    <location>
        <begin position="143"/>
        <end position="168"/>
    </location>
</feature>
<name>A0A840WV78_9ACTN</name>
<keyword evidence="3" id="KW-1185">Reference proteome</keyword>
<dbReference type="InterPro" id="IPR014721">
    <property type="entry name" value="Ribsml_uS5_D2-typ_fold_subgr"/>
</dbReference>
<comment type="caution">
    <text evidence="2">The sequence shown here is derived from an EMBL/GenBank/DDBJ whole genome shotgun (WGS) entry which is preliminary data.</text>
</comment>
<gene>
    <name evidence="2" type="ORF">HNR07_006583</name>
</gene>
<proteinExistence type="predicted"/>
<dbReference type="SUPFAM" id="SSF54211">
    <property type="entry name" value="Ribosomal protein S5 domain 2-like"/>
    <property type="match status" value="1"/>
</dbReference>
<sequence>MPADPPTRPPIHHPLPDALPLPRAVHGLYGRIIRQGCGGKFAVVWAEALPLGPGRSGVETVDEVTHRVEGDSFPEEYLAALGDGAHRAWTLDDGPRPPYAVRVRVTDARWHPVDSNPISFGAVGEYLAAEITACLREGRAPHPLMLPGTRPPLPWERELLHPGQGGAP</sequence>
<protein>
    <submittedName>
        <fullName evidence="2">Uncharacterized protein</fullName>
    </submittedName>
</protein>
<dbReference type="AlphaFoldDB" id="A0A840WV78"/>
<accession>A0A840WV78</accession>
<dbReference type="InterPro" id="IPR020568">
    <property type="entry name" value="Ribosomal_Su5_D2-typ_SF"/>
</dbReference>
<dbReference type="EMBL" id="JACHDO010000001">
    <property type="protein sequence ID" value="MBB5495446.1"/>
    <property type="molecule type" value="Genomic_DNA"/>
</dbReference>